<dbReference type="AlphaFoldDB" id="A0A397VMW0"/>
<feature type="signal peptide" evidence="2">
    <location>
        <begin position="1"/>
        <end position="22"/>
    </location>
</feature>
<keyword evidence="1" id="KW-1133">Transmembrane helix</keyword>
<feature type="chain" id="PRO_5017231028" evidence="2">
    <location>
        <begin position="23"/>
        <end position="162"/>
    </location>
</feature>
<reference evidence="3 4" key="1">
    <citation type="submission" date="2018-06" db="EMBL/GenBank/DDBJ databases">
        <title>Comparative genomics reveals the genomic features of Rhizophagus irregularis, R. cerebriforme, R. diaphanum and Gigaspora rosea, and their symbiotic lifestyle signature.</title>
        <authorList>
            <person name="Morin E."/>
            <person name="San Clemente H."/>
            <person name="Chen E.C.H."/>
            <person name="De La Providencia I."/>
            <person name="Hainaut M."/>
            <person name="Kuo A."/>
            <person name="Kohler A."/>
            <person name="Murat C."/>
            <person name="Tang N."/>
            <person name="Roy S."/>
            <person name="Loubradou J."/>
            <person name="Henrissat B."/>
            <person name="Grigoriev I.V."/>
            <person name="Corradi N."/>
            <person name="Roux C."/>
            <person name="Martin F.M."/>
        </authorList>
    </citation>
    <scope>NUCLEOTIDE SEQUENCE [LARGE SCALE GENOMIC DNA]</scope>
    <source>
        <strain evidence="3 4">DAOM 194757</strain>
    </source>
</reference>
<evidence type="ECO:0000313" key="3">
    <source>
        <dbReference type="EMBL" id="RIB23844.1"/>
    </source>
</evidence>
<feature type="transmembrane region" description="Helical" evidence="1">
    <location>
        <begin position="85"/>
        <end position="105"/>
    </location>
</feature>
<evidence type="ECO:0000256" key="1">
    <source>
        <dbReference type="SAM" id="Phobius"/>
    </source>
</evidence>
<comment type="caution">
    <text evidence="3">The sequence shown here is derived from an EMBL/GenBank/DDBJ whole genome shotgun (WGS) entry which is preliminary data.</text>
</comment>
<gene>
    <name evidence="3" type="ORF">C2G38_784106</name>
</gene>
<organism evidence="3 4">
    <name type="scientific">Gigaspora rosea</name>
    <dbReference type="NCBI Taxonomy" id="44941"/>
    <lineage>
        <taxon>Eukaryota</taxon>
        <taxon>Fungi</taxon>
        <taxon>Fungi incertae sedis</taxon>
        <taxon>Mucoromycota</taxon>
        <taxon>Glomeromycotina</taxon>
        <taxon>Glomeromycetes</taxon>
        <taxon>Diversisporales</taxon>
        <taxon>Gigasporaceae</taxon>
        <taxon>Gigaspora</taxon>
    </lineage>
</organism>
<feature type="transmembrane region" description="Helical" evidence="1">
    <location>
        <begin position="117"/>
        <end position="139"/>
    </location>
</feature>
<dbReference type="EMBL" id="QKWP01000242">
    <property type="protein sequence ID" value="RIB23844.1"/>
    <property type="molecule type" value="Genomic_DNA"/>
</dbReference>
<keyword evidence="2" id="KW-0732">Signal</keyword>
<keyword evidence="4" id="KW-1185">Reference proteome</keyword>
<keyword evidence="1" id="KW-0472">Membrane</keyword>
<dbReference type="Proteomes" id="UP000266673">
    <property type="component" value="Unassembled WGS sequence"/>
</dbReference>
<name>A0A397VMW0_9GLOM</name>
<proteinExistence type="predicted"/>
<dbReference type="OrthoDB" id="2467298at2759"/>
<keyword evidence="1" id="KW-0812">Transmembrane</keyword>
<protein>
    <submittedName>
        <fullName evidence="3">Uncharacterized protein</fullName>
    </submittedName>
</protein>
<sequence>MKMSKIIIGVVFLLIQISFVRAENLSYASTFLNISLPIPLESKIKSRISWASDFEFLFMRVAPIIYQFYICMNNPEDNVAGFSRYFNDFVQIILPPLLLLFPSLITPYEIYNDSFFIILRVYTIIMIMASIMSMTFSIYDFKRRSSKGLEKYYRYYKLFMIL</sequence>
<evidence type="ECO:0000313" key="4">
    <source>
        <dbReference type="Proteomes" id="UP000266673"/>
    </source>
</evidence>
<accession>A0A397VMW0</accession>
<evidence type="ECO:0000256" key="2">
    <source>
        <dbReference type="SAM" id="SignalP"/>
    </source>
</evidence>